<dbReference type="Pfam" id="PF05433">
    <property type="entry name" value="Rick_17kDa_Anti"/>
    <property type="match status" value="1"/>
</dbReference>
<accession>A0A840HYC5</accession>
<dbReference type="AlphaFoldDB" id="A0A840HYC5"/>
<feature type="region of interest" description="Disordered" evidence="5">
    <location>
        <begin position="54"/>
        <end position="92"/>
    </location>
</feature>
<reference evidence="8 9" key="1">
    <citation type="submission" date="2020-08" db="EMBL/GenBank/DDBJ databases">
        <title>Genomic Encyclopedia of Type Strains, Phase IV (KMG-IV): sequencing the most valuable type-strain genomes for metagenomic binning, comparative biology and taxonomic classification.</title>
        <authorList>
            <person name="Goeker M."/>
        </authorList>
    </citation>
    <scope>NUCLEOTIDE SEQUENCE [LARGE SCALE GENOMIC DNA]</scope>
    <source>
        <strain evidence="8 9">DSM 7465</strain>
    </source>
</reference>
<keyword evidence="4" id="KW-0449">Lipoprotein</keyword>
<feature type="compositionally biased region" description="Basic and acidic residues" evidence="5">
    <location>
        <begin position="75"/>
        <end position="92"/>
    </location>
</feature>
<evidence type="ECO:0000313" key="9">
    <source>
        <dbReference type="Proteomes" id="UP000575068"/>
    </source>
</evidence>
<organism evidence="8 9">
    <name type="scientific">Rhizorhapis suberifaciens</name>
    <name type="common">corky root of lettuce</name>
    <dbReference type="NCBI Taxonomy" id="13656"/>
    <lineage>
        <taxon>Bacteria</taxon>
        <taxon>Pseudomonadati</taxon>
        <taxon>Pseudomonadota</taxon>
        <taxon>Alphaproteobacteria</taxon>
        <taxon>Sphingomonadales</taxon>
        <taxon>Sphingomonadaceae</taxon>
        <taxon>Rhizorhapis</taxon>
    </lineage>
</organism>
<comment type="similarity">
    <text evidence="2">Belongs to the rickettsiale 17 kDa surface antigen family.</text>
</comment>
<feature type="chain" id="PRO_5032974153" description="17 kDa surface antigen" evidence="6">
    <location>
        <begin position="23"/>
        <end position="170"/>
    </location>
</feature>
<evidence type="ECO:0000256" key="3">
    <source>
        <dbReference type="ARBA" id="ARBA00015281"/>
    </source>
</evidence>
<feature type="compositionally biased region" description="Basic and acidic residues" evidence="5">
    <location>
        <begin position="54"/>
        <end position="63"/>
    </location>
</feature>
<dbReference type="RefSeq" id="WP_184476670.1">
    <property type="nucleotide sequence ID" value="NZ_JACHOV010000011.1"/>
</dbReference>
<keyword evidence="6" id="KW-0732">Signal</keyword>
<protein>
    <recommendedName>
        <fullName evidence="3">17 kDa surface antigen</fullName>
    </recommendedName>
</protein>
<keyword evidence="9" id="KW-1185">Reference proteome</keyword>
<name>A0A840HYC5_9SPHN</name>
<gene>
    <name evidence="8" type="ORF">HNQ99_002839</name>
</gene>
<evidence type="ECO:0000256" key="2">
    <source>
        <dbReference type="ARBA" id="ARBA00008681"/>
    </source>
</evidence>
<evidence type="ECO:0000259" key="7">
    <source>
        <dbReference type="Pfam" id="PF05433"/>
    </source>
</evidence>
<feature type="domain" description="Glycine zipper 2TM" evidence="7">
    <location>
        <begin position="122"/>
        <end position="161"/>
    </location>
</feature>
<dbReference type="InterPro" id="IPR008816">
    <property type="entry name" value="Gly_zipper_2TM_dom"/>
</dbReference>
<evidence type="ECO:0000256" key="1">
    <source>
        <dbReference type="ARBA" id="ARBA00004459"/>
    </source>
</evidence>
<dbReference type="GO" id="GO:0009279">
    <property type="term" value="C:cell outer membrane"/>
    <property type="evidence" value="ECO:0007669"/>
    <property type="project" value="UniProtKB-SubCell"/>
</dbReference>
<evidence type="ECO:0000256" key="6">
    <source>
        <dbReference type="SAM" id="SignalP"/>
    </source>
</evidence>
<dbReference type="EMBL" id="JACHOV010000011">
    <property type="protein sequence ID" value="MBB4642508.1"/>
    <property type="molecule type" value="Genomic_DNA"/>
</dbReference>
<evidence type="ECO:0000256" key="4">
    <source>
        <dbReference type="ARBA" id="ARBA00023288"/>
    </source>
</evidence>
<evidence type="ECO:0000256" key="5">
    <source>
        <dbReference type="SAM" id="MobiDB-lite"/>
    </source>
</evidence>
<sequence>MNFKYVALAFVLTTSLAPPAFAQSYADQRRWESAQERYEAETMLYQRERERYYDAKERERRDQSYAPPSADYDEDRYATDYDAARDYREDPSYKERRLNDDDEVYRGSDGRYYCKRSDGTTGLIVGAAAGGILGNVVDGGRHRTGGTLIGGALGALLGRSVEQNSDVRCR</sequence>
<evidence type="ECO:0000313" key="8">
    <source>
        <dbReference type="EMBL" id="MBB4642508.1"/>
    </source>
</evidence>
<dbReference type="Proteomes" id="UP000575068">
    <property type="component" value="Unassembled WGS sequence"/>
</dbReference>
<proteinExistence type="inferred from homology"/>
<comment type="subcellular location">
    <subcellularLocation>
        <location evidence="1">Cell outer membrane</location>
        <topology evidence="1">Lipid-anchor</topology>
    </subcellularLocation>
</comment>
<comment type="caution">
    <text evidence="8">The sequence shown here is derived from an EMBL/GenBank/DDBJ whole genome shotgun (WGS) entry which is preliminary data.</text>
</comment>
<feature type="signal peptide" evidence="6">
    <location>
        <begin position="1"/>
        <end position="22"/>
    </location>
</feature>